<name>A0ABX5UC17_9BURK</name>
<keyword evidence="3" id="KW-1185">Reference proteome</keyword>
<evidence type="ECO:0000313" key="2">
    <source>
        <dbReference type="EMBL" id="QCP09321.1"/>
    </source>
</evidence>
<dbReference type="PRINTS" id="PR00420">
    <property type="entry name" value="RNGMNOXGNASE"/>
</dbReference>
<dbReference type="PANTHER" id="PTHR42923">
    <property type="entry name" value="PROTOPORPHYRINOGEN OXIDASE"/>
    <property type="match status" value="1"/>
</dbReference>
<dbReference type="InterPro" id="IPR002937">
    <property type="entry name" value="Amino_oxidase"/>
</dbReference>
<reference evidence="2 3" key="1">
    <citation type="submission" date="2019-05" db="EMBL/GenBank/DDBJ databases">
        <title>Draft Genome Sequences of Six Type Strains of the Genus Massilia.</title>
        <authorList>
            <person name="Miess H."/>
            <person name="Frediansyhah A."/>
            <person name="Gross H."/>
        </authorList>
    </citation>
    <scope>NUCLEOTIDE SEQUENCE [LARGE SCALE GENOMIC DNA]</scope>
    <source>
        <strain evidence="2 3">DSMZ 26121</strain>
    </source>
</reference>
<organism evidence="2 3">
    <name type="scientific">Pseudoduganella umbonata</name>
    <dbReference type="NCBI Taxonomy" id="864828"/>
    <lineage>
        <taxon>Bacteria</taxon>
        <taxon>Pseudomonadati</taxon>
        <taxon>Pseudomonadota</taxon>
        <taxon>Betaproteobacteria</taxon>
        <taxon>Burkholderiales</taxon>
        <taxon>Oxalobacteraceae</taxon>
        <taxon>Telluria group</taxon>
        <taxon>Pseudoduganella</taxon>
    </lineage>
</organism>
<protein>
    <submittedName>
        <fullName evidence="2">FAD-dependent oxidoreductase</fullName>
    </submittedName>
</protein>
<dbReference type="PANTHER" id="PTHR42923:SF47">
    <property type="entry name" value="BLR3003 PROTEIN"/>
    <property type="match status" value="1"/>
</dbReference>
<accession>A0ABX5UC17</accession>
<evidence type="ECO:0000259" key="1">
    <source>
        <dbReference type="Pfam" id="PF01593"/>
    </source>
</evidence>
<feature type="domain" description="Amine oxidase" evidence="1">
    <location>
        <begin position="42"/>
        <end position="472"/>
    </location>
</feature>
<evidence type="ECO:0000313" key="3">
    <source>
        <dbReference type="Proteomes" id="UP000298763"/>
    </source>
</evidence>
<sequence length="511" mass="55621">MRDIGACVRRRTLPAAAVAYHRPVRKTGELVAEDVLIIGGGLAGLACGVALADRGLRCRVFEAGERLGGRAASWRDEVTGDTVDIGPHIFHSEYHNMLAFLRRLGTAQLITWQPRKVLALASKPRPVHLRHAPLPPPLSLVPSALPAPGLTMLDNLSMARLAWSGITFHEADVARLDGISAEQFLRDKGVSERMIDWWWRFAAMVVTNLPLERCSAASLLRIHALLSNYRGLHFGFGAVGLAELYATQATQAIVAAGGAVSVDAPVAGFVGGERVEGIVLADGTRIAGDVVSALPPTALKTIVPPAWRAMAPFRQLDAFEPSPYVCVYLWFDRQFRVERFWSHLYSAGRLNYDFYDLRQIRAGWQGRATVVCSNIIYSHRAHRLSDDDIVQATLRELVEGAPEAAHARLVHARVHRVPMAIPCPVTGFETARPAPESPVPGLVLAGDWVQTHLPCTMESAVKSGFMAAERVLARRGMAAQLAIASRPFDGLTWLVRKLAGVPAGPELTARS</sequence>
<dbReference type="InterPro" id="IPR036188">
    <property type="entry name" value="FAD/NAD-bd_sf"/>
</dbReference>
<dbReference type="InterPro" id="IPR050464">
    <property type="entry name" value="Zeta_carotene_desat/Oxidored"/>
</dbReference>
<dbReference type="EMBL" id="CP040017">
    <property type="protein sequence ID" value="QCP09321.1"/>
    <property type="molecule type" value="Genomic_DNA"/>
</dbReference>
<gene>
    <name evidence="2" type="ORF">FCL38_01890</name>
</gene>
<dbReference type="Pfam" id="PF01593">
    <property type="entry name" value="Amino_oxidase"/>
    <property type="match status" value="1"/>
</dbReference>
<dbReference type="Gene3D" id="3.50.50.60">
    <property type="entry name" value="FAD/NAD(P)-binding domain"/>
    <property type="match status" value="1"/>
</dbReference>
<dbReference type="SUPFAM" id="SSF51905">
    <property type="entry name" value="FAD/NAD(P)-binding domain"/>
    <property type="match status" value="1"/>
</dbReference>
<dbReference type="Proteomes" id="UP000298763">
    <property type="component" value="Chromosome"/>
</dbReference>
<proteinExistence type="predicted"/>